<evidence type="ECO:0000256" key="7">
    <source>
        <dbReference type="SAM" id="Phobius"/>
    </source>
</evidence>
<dbReference type="OrthoDB" id="9803381at2"/>
<feature type="transmembrane region" description="Helical" evidence="7">
    <location>
        <begin position="313"/>
        <end position="332"/>
    </location>
</feature>
<dbReference type="EMBL" id="OBML01000009">
    <property type="protein sequence ID" value="SOC17670.1"/>
    <property type="molecule type" value="Genomic_DNA"/>
</dbReference>
<evidence type="ECO:0000256" key="6">
    <source>
        <dbReference type="SAM" id="Coils"/>
    </source>
</evidence>
<keyword evidence="10" id="KW-1185">Reference proteome</keyword>
<sequence>MADLQSFLSPEVTTIAIALLATFSIGGIIYALFEPQLSGRTAREKRMKSVAVRNSAAIDATRKARDGDRRRKSVQDQLKEFEAREKKKQQRAARLTLDERIDQAGLSWSKRGFIVFSVICALVLGLVGLTASGSLIVTLGLMFVGGFGVPRFYLARRRKKRIEAFLNELPNAVDVIVRGTKAGLPLGECVQIVAAEAREPIKTEFRRIVEAQTMGITLAEAIAKLPSRMPVAEANFLAIVVMIQSQSGGSLSEALGNLSKVLRERKAMKGKIVAMSQEAKSSAAIIGSLPFLVIGALSVLSPSYMMLLFTDPAGNIIIVASGLWMLTGIFIMKKMIAFDF</sequence>
<dbReference type="Gene3D" id="1.20.81.30">
    <property type="entry name" value="Type II secretion system (T2SS), domain F"/>
    <property type="match status" value="1"/>
</dbReference>
<feature type="transmembrane region" description="Helical" evidence="7">
    <location>
        <begin position="112"/>
        <end position="129"/>
    </location>
</feature>
<accession>A0A285T8A2</accession>
<organism evidence="9 10">
    <name type="scientific">Stappia indica</name>
    <dbReference type="NCBI Taxonomy" id="538381"/>
    <lineage>
        <taxon>Bacteria</taxon>
        <taxon>Pseudomonadati</taxon>
        <taxon>Pseudomonadota</taxon>
        <taxon>Alphaproteobacteria</taxon>
        <taxon>Hyphomicrobiales</taxon>
        <taxon>Stappiaceae</taxon>
        <taxon>Stappia</taxon>
    </lineage>
</organism>
<evidence type="ECO:0000256" key="3">
    <source>
        <dbReference type="ARBA" id="ARBA00022692"/>
    </source>
</evidence>
<dbReference type="STRING" id="538381.GCA_001696535_02328"/>
<keyword evidence="2" id="KW-1003">Cell membrane</keyword>
<dbReference type="PANTHER" id="PTHR35007">
    <property type="entry name" value="INTEGRAL MEMBRANE PROTEIN-RELATED"/>
    <property type="match status" value="1"/>
</dbReference>
<feature type="domain" description="Type II secretion system protein GspF" evidence="8">
    <location>
        <begin position="174"/>
        <end position="297"/>
    </location>
</feature>
<dbReference type="RefSeq" id="WP_067220117.1">
    <property type="nucleotide sequence ID" value="NZ_JAJGNR010000002.1"/>
</dbReference>
<dbReference type="InterPro" id="IPR042094">
    <property type="entry name" value="T2SS_GspF_sf"/>
</dbReference>
<keyword evidence="4 7" id="KW-1133">Transmembrane helix</keyword>
<evidence type="ECO:0000256" key="4">
    <source>
        <dbReference type="ARBA" id="ARBA00022989"/>
    </source>
</evidence>
<feature type="transmembrane region" description="Helical" evidence="7">
    <location>
        <begin position="283"/>
        <end position="307"/>
    </location>
</feature>
<keyword evidence="5 7" id="KW-0472">Membrane</keyword>
<dbReference type="GO" id="GO:0005886">
    <property type="term" value="C:plasma membrane"/>
    <property type="evidence" value="ECO:0007669"/>
    <property type="project" value="UniProtKB-SubCell"/>
</dbReference>
<feature type="transmembrane region" description="Helical" evidence="7">
    <location>
        <begin position="12"/>
        <end position="33"/>
    </location>
</feature>
<dbReference type="InterPro" id="IPR018076">
    <property type="entry name" value="T2SS_GspF_dom"/>
</dbReference>
<dbReference type="AlphaFoldDB" id="A0A285T8A2"/>
<keyword evidence="6" id="KW-0175">Coiled coil</keyword>
<evidence type="ECO:0000256" key="2">
    <source>
        <dbReference type="ARBA" id="ARBA00022475"/>
    </source>
</evidence>
<evidence type="ECO:0000256" key="5">
    <source>
        <dbReference type="ARBA" id="ARBA00023136"/>
    </source>
</evidence>
<gene>
    <name evidence="9" type="ORF">SAMN05421512_10948</name>
</gene>
<evidence type="ECO:0000313" key="9">
    <source>
        <dbReference type="EMBL" id="SOC17670.1"/>
    </source>
</evidence>
<dbReference type="PANTHER" id="PTHR35007:SF1">
    <property type="entry name" value="PILUS ASSEMBLY PROTEIN"/>
    <property type="match status" value="1"/>
</dbReference>
<protein>
    <submittedName>
        <fullName evidence="9">Tight adherence protein B</fullName>
    </submittedName>
</protein>
<dbReference type="Proteomes" id="UP000219331">
    <property type="component" value="Unassembled WGS sequence"/>
</dbReference>
<feature type="coiled-coil region" evidence="6">
    <location>
        <begin position="71"/>
        <end position="98"/>
    </location>
</feature>
<evidence type="ECO:0000259" key="8">
    <source>
        <dbReference type="Pfam" id="PF00482"/>
    </source>
</evidence>
<feature type="transmembrane region" description="Helical" evidence="7">
    <location>
        <begin position="135"/>
        <end position="154"/>
    </location>
</feature>
<name>A0A285T8A2_9HYPH</name>
<evidence type="ECO:0000256" key="1">
    <source>
        <dbReference type="ARBA" id="ARBA00004651"/>
    </source>
</evidence>
<reference evidence="9 10" key="1">
    <citation type="submission" date="2017-08" db="EMBL/GenBank/DDBJ databases">
        <authorList>
            <person name="de Groot N.N."/>
        </authorList>
    </citation>
    <scope>NUCLEOTIDE SEQUENCE [LARGE SCALE GENOMIC DNA]</scope>
    <source>
        <strain evidence="9 10">USBA 352</strain>
    </source>
</reference>
<keyword evidence="3 7" id="KW-0812">Transmembrane</keyword>
<evidence type="ECO:0000313" key="10">
    <source>
        <dbReference type="Proteomes" id="UP000219331"/>
    </source>
</evidence>
<proteinExistence type="predicted"/>
<dbReference type="Pfam" id="PF00482">
    <property type="entry name" value="T2SSF"/>
    <property type="match status" value="1"/>
</dbReference>
<comment type="subcellular location">
    <subcellularLocation>
        <location evidence="1">Cell membrane</location>
        <topology evidence="1">Multi-pass membrane protein</topology>
    </subcellularLocation>
</comment>